<dbReference type="AlphaFoldDB" id="A0A7U2QZQ7"/>
<accession>A0A7U2QZQ7</accession>
<dbReference type="VEuPathDB" id="FungiDB:F9C07_10428"/>
<dbReference type="Proteomes" id="UP000596276">
    <property type="component" value="Chromosome 4"/>
</dbReference>
<keyword evidence="2" id="KW-1185">Reference proteome</keyword>
<sequence length="123" mass="13787">MVCNSVRWVPSAAQNHNSGTQNRCGAMNIKWLSFMIYLTYTKKHGTYGVAIDDNSNLAAYMSTGPSSAAPPLAPPTRIEQLQMPRNCALADLICVFPPFISTSEILCTQTLFEYLFYYYFILV</sequence>
<evidence type="ECO:0000313" key="2">
    <source>
        <dbReference type="Proteomes" id="UP000596276"/>
    </source>
</evidence>
<reference evidence="2" key="1">
    <citation type="journal article" date="2021" name="G3 (Bethesda)">
        <title>Chromosome assembled and annotated genome sequence of Aspergillus flavus NRRL 3357.</title>
        <authorList>
            <person name="Skerker J.M."/>
            <person name="Pianalto K.M."/>
            <person name="Mondo S.J."/>
            <person name="Yang K."/>
            <person name="Arkin A.P."/>
            <person name="Keller N.P."/>
            <person name="Grigoriev I.V."/>
            <person name="Louise Glass N.L."/>
        </authorList>
    </citation>
    <scope>NUCLEOTIDE SEQUENCE [LARGE SCALE GENOMIC DNA]</scope>
    <source>
        <strain evidence="2">ATCC 200026 / FGSC A1120 / IAM 13836 / NRRL 3357 / JCM 12722 / SRRC 167</strain>
    </source>
</reference>
<dbReference type="EMBL" id="CP044618">
    <property type="protein sequence ID" value="QRD90761.1"/>
    <property type="molecule type" value="Genomic_DNA"/>
</dbReference>
<protein>
    <submittedName>
        <fullName evidence="1">Uncharacterized protein</fullName>
    </submittedName>
</protein>
<name>A0A7U2QZQ7_ASPFN</name>
<evidence type="ECO:0000313" key="1">
    <source>
        <dbReference type="EMBL" id="QRD90761.1"/>
    </source>
</evidence>
<gene>
    <name evidence="1" type="ORF">F9C07_10428</name>
</gene>
<proteinExistence type="predicted"/>
<organism evidence="1 2">
    <name type="scientific">Aspergillus flavus (strain ATCC 200026 / FGSC A1120 / IAM 13836 / NRRL 3357 / JCM 12722 / SRRC 167)</name>
    <dbReference type="NCBI Taxonomy" id="332952"/>
    <lineage>
        <taxon>Eukaryota</taxon>
        <taxon>Fungi</taxon>
        <taxon>Dikarya</taxon>
        <taxon>Ascomycota</taxon>
        <taxon>Pezizomycotina</taxon>
        <taxon>Eurotiomycetes</taxon>
        <taxon>Eurotiomycetidae</taxon>
        <taxon>Eurotiales</taxon>
        <taxon>Aspergillaceae</taxon>
        <taxon>Aspergillus</taxon>
        <taxon>Aspergillus subgen. Circumdati</taxon>
    </lineage>
</organism>
<dbReference type="OMA" id="SEILCTQ"/>